<dbReference type="Gene3D" id="2.60.120.260">
    <property type="entry name" value="Galactose-binding domain-like"/>
    <property type="match status" value="1"/>
</dbReference>
<organism evidence="5 6">
    <name type="scientific">Alteromonas gilva</name>
    <dbReference type="NCBI Taxonomy" id="2987522"/>
    <lineage>
        <taxon>Bacteria</taxon>
        <taxon>Pseudomonadati</taxon>
        <taxon>Pseudomonadota</taxon>
        <taxon>Gammaproteobacteria</taxon>
        <taxon>Alteromonadales</taxon>
        <taxon>Alteromonadaceae</taxon>
        <taxon>Alteromonas/Salinimonas group</taxon>
        <taxon>Alteromonas</taxon>
    </lineage>
</organism>
<reference evidence="5 6" key="1">
    <citation type="submission" date="2022-10" db="EMBL/GenBank/DDBJ databases">
        <title>Alteromonas sp. chi3 Genome sequencing.</title>
        <authorList>
            <person name="Park S."/>
        </authorList>
    </citation>
    <scope>NUCLEOTIDE SEQUENCE [LARGE SCALE GENOMIC DNA]</scope>
    <source>
        <strain evidence="6">chi3</strain>
    </source>
</reference>
<dbReference type="Gene3D" id="3.20.20.80">
    <property type="entry name" value="Glycosidases"/>
    <property type="match status" value="1"/>
</dbReference>
<name>A0ABT5KY18_9ALTE</name>
<proteinExistence type="inferred from homology"/>
<dbReference type="InterPro" id="IPR036156">
    <property type="entry name" value="Beta-gal/glucu_dom_sf"/>
</dbReference>
<dbReference type="PANTHER" id="PTHR10066">
    <property type="entry name" value="BETA-GLUCURONIDASE"/>
    <property type="match status" value="1"/>
</dbReference>
<feature type="domain" description="Glycoside hydrolase family 2 catalytic" evidence="4">
    <location>
        <begin position="171"/>
        <end position="409"/>
    </location>
</feature>
<dbReference type="InterPro" id="IPR008979">
    <property type="entry name" value="Galactose-bd-like_sf"/>
</dbReference>
<keyword evidence="6" id="KW-1185">Reference proteome</keyword>
<comment type="similarity">
    <text evidence="1">Belongs to the glycosyl hydrolase 2 family.</text>
</comment>
<sequence length="471" mass="53315">MLNGKKLGTHIGGFTPFSYEVTDTIKPGNNSLVVRVDNKRVKEGVPTINTDWWNYGGITRPVRLVTTPGSFIRQHKIALRSETSREISGEVVIDGPVIDGPPGANTLTVSIPELDIATSVPVAKDGTAQFTLQPATLELWHPDSPKLYKVELTYHNDKVVDEMGFRTIRTAGKELLLNGKPIRLNGIALHEELALDGGGRVKNEEEARQQLIWAKDLNANFIRLAHYPHSEAMVRLAEKMGFLLWSEIPVYWTIDWTNEATYQNARNQLTEMIERDFNRAGVIIWSLANETPVKPERTRFLKRLADSARSLDNTRVLSAAMERHWGNAARTLSVVEDPLADIVDLVSFNQYLGWYSGPLEKIDQVSWHIPYDKPVFISEFGAGAKYGLHGSVNERWTEEYQASLYQKTIEMTRSIDGFIGFSPWILSDFRSPRRPLPGIQDDFNRKGLISEKGEKKQAFYLLRDFYGKAEQ</sequence>
<dbReference type="GO" id="GO:0016787">
    <property type="term" value="F:hydrolase activity"/>
    <property type="evidence" value="ECO:0007669"/>
    <property type="project" value="UniProtKB-KW"/>
</dbReference>
<comment type="caution">
    <text evidence="5">The sequence shown here is derived from an EMBL/GenBank/DDBJ whole genome shotgun (WGS) entry which is preliminary data.</text>
</comment>
<evidence type="ECO:0000256" key="3">
    <source>
        <dbReference type="ARBA" id="ARBA00023295"/>
    </source>
</evidence>
<keyword evidence="3" id="KW-0326">Glycosidase</keyword>
<dbReference type="EMBL" id="JAQQXP010000001">
    <property type="protein sequence ID" value="MDC8829528.1"/>
    <property type="molecule type" value="Genomic_DNA"/>
</dbReference>
<evidence type="ECO:0000313" key="5">
    <source>
        <dbReference type="EMBL" id="MDC8829528.1"/>
    </source>
</evidence>
<dbReference type="InterPro" id="IPR006101">
    <property type="entry name" value="Glyco_hydro_2"/>
</dbReference>
<dbReference type="SUPFAM" id="SSF49303">
    <property type="entry name" value="beta-Galactosidase/glucuronidase domain"/>
    <property type="match status" value="1"/>
</dbReference>
<evidence type="ECO:0000313" key="6">
    <source>
        <dbReference type="Proteomes" id="UP001218788"/>
    </source>
</evidence>
<dbReference type="Gene3D" id="2.60.40.10">
    <property type="entry name" value="Immunoglobulins"/>
    <property type="match status" value="1"/>
</dbReference>
<keyword evidence="2 5" id="KW-0378">Hydrolase</keyword>
<evidence type="ECO:0000256" key="2">
    <source>
        <dbReference type="ARBA" id="ARBA00022801"/>
    </source>
</evidence>
<protein>
    <submittedName>
        <fullName evidence="5">Glycoside hydrolase family 2 TIM barrel-domain containing protein</fullName>
    </submittedName>
</protein>
<dbReference type="InterPro" id="IPR013783">
    <property type="entry name" value="Ig-like_fold"/>
</dbReference>
<dbReference type="PRINTS" id="PR00132">
    <property type="entry name" value="GLHYDRLASE2"/>
</dbReference>
<dbReference type="InterPro" id="IPR017853">
    <property type="entry name" value="GH"/>
</dbReference>
<dbReference type="SUPFAM" id="SSF49785">
    <property type="entry name" value="Galactose-binding domain-like"/>
    <property type="match status" value="1"/>
</dbReference>
<dbReference type="PANTHER" id="PTHR10066:SF67">
    <property type="entry name" value="BETA-GLUCURONIDASE"/>
    <property type="match status" value="1"/>
</dbReference>
<gene>
    <name evidence="5" type="ORF">OIK42_02010</name>
</gene>
<dbReference type="RefSeq" id="WP_273637940.1">
    <property type="nucleotide sequence ID" value="NZ_JAQQXP010000001.1"/>
</dbReference>
<dbReference type="Proteomes" id="UP001218788">
    <property type="component" value="Unassembled WGS sequence"/>
</dbReference>
<accession>A0ABT5KY18</accession>
<evidence type="ECO:0000259" key="4">
    <source>
        <dbReference type="Pfam" id="PF02836"/>
    </source>
</evidence>
<dbReference type="InterPro" id="IPR006103">
    <property type="entry name" value="Glyco_hydro_2_cat"/>
</dbReference>
<evidence type="ECO:0000256" key="1">
    <source>
        <dbReference type="ARBA" id="ARBA00007401"/>
    </source>
</evidence>
<dbReference type="SUPFAM" id="SSF51445">
    <property type="entry name" value="(Trans)glycosidases"/>
    <property type="match status" value="1"/>
</dbReference>
<dbReference type="Pfam" id="PF02836">
    <property type="entry name" value="Glyco_hydro_2_C"/>
    <property type="match status" value="1"/>
</dbReference>